<feature type="region of interest" description="Disordered" evidence="1">
    <location>
        <begin position="3129"/>
        <end position="3151"/>
    </location>
</feature>
<feature type="compositionally biased region" description="Low complexity" evidence="1">
    <location>
        <begin position="3243"/>
        <end position="3276"/>
    </location>
</feature>
<feature type="region of interest" description="Disordered" evidence="1">
    <location>
        <begin position="1415"/>
        <end position="1434"/>
    </location>
</feature>
<feature type="domain" description="Duffy-antigen binding" evidence="2">
    <location>
        <begin position="2822"/>
        <end position="2980"/>
    </location>
</feature>
<feature type="domain" description="Duffy-antigen binding" evidence="2">
    <location>
        <begin position="1503"/>
        <end position="1690"/>
    </location>
</feature>
<feature type="compositionally biased region" description="Polar residues" evidence="1">
    <location>
        <begin position="2685"/>
        <end position="2703"/>
    </location>
</feature>
<feature type="domain" description="Plasmodium falciparum erythrocyte membrane protein 1 acidic terminal segment" evidence="3">
    <location>
        <begin position="3513"/>
        <end position="3812"/>
    </location>
</feature>
<evidence type="ECO:0000259" key="4">
    <source>
        <dbReference type="Pfam" id="PF22672"/>
    </source>
</evidence>
<dbReference type="PANTHER" id="PTHR12460">
    <property type="entry name" value="CYCLIN-DEPENDENT KINASE INHIBITOR-RELATED PROTEIN"/>
    <property type="match status" value="1"/>
</dbReference>
<dbReference type="Gene3D" id="1.20.1310.20">
    <property type="entry name" value="Duffy-antigen binding domain"/>
    <property type="match status" value="7"/>
</dbReference>
<feature type="domain" description="Duffy-binding-like" evidence="4">
    <location>
        <begin position="1226"/>
        <end position="1363"/>
    </location>
</feature>
<evidence type="ECO:0000256" key="1">
    <source>
        <dbReference type="SAM" id="MobiDB-lite"/>
    </source>
</evidence>
<feature type="region of interest" description="Disordered" evidence="1">
    <location>
        <begin position="3177"/>
        <end position="3311"/>
    </location>
</feature>
<feature type="domain" description="Duffy-antigen binding" evidence="2">
    <location>
        <begin position="1035"/>
        <end position="1190"/>
    </location>
</feature>
<feature type="domain" description="Duffy-antigen binding" evidence="2">
    <location>
        <begin position="1940"/>
        <end position="2128"/>
    </location>
</feature>
<dbReference type="SUPFAM" id="SSF140924">
    <property type="entry name" value="Duffy binding domain-like"/>
    <property type="match status" value="7"/>
</dbReference>
<keyword evidence="6" id="KW-1185">Reference proteome</keyword>
<dbReference type="InterPro" id="IPR029211">
    <property type="entry name" value="PfEMP1_ATS"/>
</dbReference>
<feature type="region of interest" description="Disordered" evidence="1">
    <location>
        <begin position="2748"/>
        <end position="2780"/>
    </location>
</feature>
<dbReference type="PANTHER" id="PTHR12460:SF0">
    <property type="entry name" value="CID DOMAIN-CONTAINING PROTEIN-RELATED"/>
    <property type="match status" value="1"/>
</dbReference>
<proteinExistence type="predicted"/>
<dbReference type="Pfam" id="PF15445">
    <property type="entry name" value="ATS"/>
    <property type="match status" value="1"/>
</dbReference>
<dbReference type="InterPro" id="IPR054595">
    <property type="entry name" value="DBL_C"/>
</dbReference>
<dbReference type="Pfam" id="PF22672">
    <property type="entry name" value="DBL_C"/>
    <property type="match status" value="3"/>
</dbReference>
<sequence length="3812" mass="424782">MGNTDSNTKSSLLKNFQYMLHQDDGRKPLYKLLYFDYLNFLHYELEHEAWKWKIYLNYVNGGGGGGSGVSLSDEQKSFCTWKNIQNHIFDKLKTQVTGSHTYNWDKDVLPLIDIKGKKILGSSQGCSSINVDINTIDELKKPEFPALTPSQTKSCDLKTSKDIHVPLRRRALLVDSMYDYLNGIKTEITDNHNLEDVLKDVNAVKTKKGNVAVDLKKQMIDGLGNEFSKLIKQKHDSNHDVFCKEWQRTMDDYHTLFLGDDIVDEDETKKIQCIIKNIERTVGKEKFQKEWSQHFKTTVKGLQTTHFTHPITKEPCNMDPSNKTQCVRFFEEWAEEFCKLKKDLGEMVVSECRDTGTGNTGNGNCKKICDIYKKFLEETKPYFYAYMNTCDKPQYGNNGQTKDELQKSFSKAAMESMTDCCKDNGHCSPTQLFDLTEDISNIRYKCLCKEGLYNKTKDTEQKCIDLLNTDSTRQGRSLAATTHPVAAQMSASVSAGGAGCAGNNSGGNSVKTIAQQIQAEAKSQLDSDDGNVGHDGKSILIGKLEQALFGATGSEKATNICDLDKNKHTNATNGKGDPCQGKDKDGKEKFKIGDRWGTQDKNQVKDGYTDVLFPPRRLVMCTSNLENLDTNAIGFNSGGFAIHALLGDVLLAAKEEANKIIKQYKEKNGLNGEANDSIDANHKECICRAMKNSFADLGDIIRGRDLWIENKEMKQLETKLKTIFKKIHEKLTDPSKYNDSDGKYVKLRKYWWEANRTQVWDAMKCATKDLKITTGECKSSDGSSGNNQRERSRGRSISRGRHARTHPQGPRGATLSGGANIPPHDDYIPQKLRWLTEWSEWYCKRQSQLYTQVKDACQNCINGGECAECDKCQAKCKEYTKEITEWKTQWTTQKTQYNEFYTKATSGNNGGSDENEKYLYKFLHTLQSQNTGNTTYSTAGGYIQKELQNKICVGQNEFCNSSSDKYAFSTQPPEYTAACGCTTPCDIVNDILKDNDGTQDVDSCRKKYDEKTKTPNGGYPGWKCGNTSLVTDPKVCMPPRRQKLCIYYLEHMTGTTQNDLKNALIKCAAAETFLHWQYYINHGNGKDKGFDEKLKEGNIPDEFKRQMFYTLGDFRDLVVGTDISVKTKNQNGKTDVGIAIDNITNALNGGQPGSTQKPEDWWNQNASSIWDAMVCALTHGMTDTAEKEKLQSNNTYSSVTFGDSTTGGTSLSQFVERPQFLRWMTEWGENYCKKQKEEYDKVSAACKYCKVTNGSGNVKTCDKNGNCKQCDEACKSYKKMIDKWQPEWTKQRDKYDKLYQEARSANGGKTTTTDKEVVQYLKEKTKSGTTGKPSDDYSSAGKYLQKEGYTKNCNESTQNDFTSGSSNNYAFRNYPHDHKDKCTCEQAPTPPKPPVPLPKCTDNKILDAANNIRGQAEAQWQSGEKSGTGTLVGDISKAKFNGTYSDLSKEDICKLEKDKHTNDVREQKDRPQGPCSGKGKERFNIGAPWTQDKTNMRSGYSDVLLPPRRQHMCTSNLENLAASGQDPLSGVETTALNHSFLGDVLLAAKEEGHMITQLHGGNTSGICTAMKYSFADLGDIIRGKDLWSKDTGMAPLEKHLEAIFTKIQQQKDIKDKYKNGDSETPKHKTLREDWWSANREQIWKAITCEAPETANLFIPSSDIKTKKWKQYKCGRDTYTPPDDYTPQRLRWMTEWTENYCKQMEKNYWWVKFNCGLCKGFKNSKKQNQEENKEAKKEACKRCVSMCTVYKQHVEKWQPQWNQMEQKYKDLYNGSGSGGSNDDIKKETKTFLQTVKGQHTKLCEGGNNNDKKKYETLSEYVTSMGGGTYCNDTTQTKFTDNGSSSGNDDTSAFAKHPKDYKKECEENKNVVTVPTQPTVTTPEQKGQDACTIVDKIMENKKSDGSVGDCKNKHDTSISPPYPGWDCTDQTKKDLIQTSDSGACMPPRGQKLCLAYLTQLNTSSSKEKDLREAYIKTAAAETFLHWQYYKEHGGNSEAQKQLEQGKIPHEFMRSMFYTYGDYRDLCVDKDIGNKKKKDGQKNDVGNAIDKIQKILTEEDKRTKFWEDNGPSIWKGMLCALSHTVSGSEKEQVKENLTKNYSYEKQYDSTNLEKGMANYVLYTEFTPQFLRWFTEWADQFCLEQQKQFVQLHNKCHKCQITSSSSSTTSSGKATCNKSGADCTECQKQCQEYTKFIGKWKGDYNKQKGKFDREKESDTYDEVPLAADKPPAYKFLDQSLDVLGLHDNCMKIPSTQPPTNSGSSDSMPQSLDPYPPGDFKDKCECDNTVATTSSSVTSSAPGSAANGNVNLCGGNTDNSLDGTVNQEGTHFLSKRRSGKNTENELVKISNNDSYLGRGYQNPCGNKKIEDKKWICEKNGNSAEYKPKEANVCLPPRTQALCVGNLGADTTGTKSKKGKIKDVDDEKKLLTEVLLAANLEGKNLKTNYGNNNDEDKKLLCSKVKYSFGDLADIIKGTNIYDFPDGDKTENNLNTIFNNIYQKLGTEQDKYKSGGNPNLPKLREAWWNANRKHVWKVLFDGAAPTDRSGCLKKLQDETPNIDCTPQFVRWLEEWAEEFCRRQKEEYEKVKEACKDCTVTSGTCDKNSKTGKCKDCDGACQKYQQMVKEWQPQWNKQKEKYEKLYTQATSGGTPTDEVVKYLKEKTKTSGNDYDSAGKYLTKEGYTSGCETTQDNFDKNGSGSSGNTNYAFEQYPDTYRDRCTCVEDTKPTGTTVSSGQPQSVGTSTESVQRILSNTSSGQDASSATSSLPNPNPNHPSGGGPVATTSQCKIDEYIKQNQTQSGGGCNQKNFNNKNWNCDSQIDKKHDGACMSPRRQSLCIFYLKDSSVTDKNTLRTALLKSASLETYRLWEQYKKNKEQEKPKPNLDEELKKDGNIPPDFLRTMFYTYSDLKDLILDKDISTKVQRNNSQVVAAKKKITTALKNSGKTSGQQRESWWQNVEKEVWEAMVCALSYNGKSMDTTTRNKLQGNDNNKYDQVKFGDNSNSGLASFAARPQFLRWMTEWGEDFCRQYTKEYNDLEAGCNDYECNGKNGNQSNKEKCQKACNNYKKFINEWEKHYKSQSKKFKEKKTEYQDADNDVKNSNTAREYLQKKLEKMKCTDKNGKTDSCKYDCMERESTQPQKPPNSGEKLPQSMDYPPENYVDKCNCVAAKPAAVRPPAAAAAKPAKVVPQHSPPQGGASQGDKSPSPKVGPGSATSTECVQRQDKGDGGVCGAKGLKINTGHEGRGSIEISSGSSSTQAPSTTPVPTASTTSAPTTSAVSEPHGGAGGAGGAGGGGGEPGGSKAAGATTGTNSSGNGLWDLIKTAATTTAAYAGIGGIYGTAATIEAAKVGIPMVGEVAKTVGKPIAKVAGTVVGTAVQKTVGNIVYPVVKDMLSGSTQQNQQALSPAGPQPTAAPAPAGVDSNPGSSGSFNSSTSGTGSTGNQNPDTGGHSSSGSPQSGAVGPTGPAGPSPPGGPASPQGQGSHGGSQGQAHSDSGPNHPQNDQADVPINDILSSTLPVGLSFALGSIALLYYLKKKPKITRPTDIFRVLEIPQKDYEIPRYRSSNRYVPYTKYRGKTYIYVENDDDSDTYIGDISSSDVTTSDSEYDEVDINDIYPYKSPKYKTLIEVVLKPSNKTYDAQDTHTYHMEDTSDTTTKKLTDNEWNELKQDFILNMLQNDNIDIANENPPGNICMDPQPDTVDNSFGEKPFITQIQDRKLYCDNEITYNIEWNVPENINRTTNNLDDQKYVTSNLYTGIDLINDSLNSGNDIYDELLKRKENELFGTKHPKNTSTNNVAKDTYSDPISNKIDLFHK</sequence>
<evidence type="ECO:0000259" key="3">
    <source>
        <dbReference type="Pfam" id="PF15445"/>
    </source>
</evidence>
<feature type="region of interest" description="Disordered" evidence="1">
    <location>
        <begin position="566"/>
        <end position="588"/>
    </location>
</feature>
<feature type="domain" description="Duffy-binding-like" evidence="4">
    <location>
        <begin position="2132"/>
        <end position="2215"/>
    </location>
</feature>
<feature type="compositionally biased region" description="Low complexity" evidence="1">
    <location>
        <begin position="3412"/>
        <end position="3461"/>
    </location>
</feature>
<evidence type="ECO:0000313" key="6">
    <source>
        <dbReference type="Proteomes" id="UP000831156"/>
    </source>
</evidence>
<dbReference type="Proteomes" id="UP000831156">
    <property type="component" value="Chromosome 6"/>
</dbReference>
<feature type="domain" description="Duffy-binding-like" evidence="4">
    <location>
        <begin position="2567"/>
        <end position="2691"/>
    </location>
</feature>
<feature type="region of interest" description="Disordered" evidence="1">
    <location>
        <begin position="776"/>
        <end position="822"/>
    </location>
</feature>
<feature type="compositionally biased region" description="Polar residues" evidence="1">
    <location>
        <begin position="1418"/>
        <end position="1429"/>
    </location>
</feature>
<feature type="domain" description="Duffy-antigen binding" evidence="2">
    <location>
        <begin position="611"/>
        <end position="833"/>
    </location>
</feature>
<feature type="compositionally biased region" description="Low complexity" evidence="1">
    <location>
        <begin position="2750"/>
        <end position="2764"/>
    </location>
</feature>
<protein>
    <submittedName>
        <fullName evidence="5">Erythrocyte membrane protein 1, PfEMP1, putative</fullName>
    </submittedName>
</protein>
<gene>
    <name evidence="5" type="ORF">PGABG01_0616300</name>
</gene>
<dbReference type="Pfam" id="PF05424">
    <property type="entry name" value="Duffy_binding"/>
    <property type="match status" value="6"/>
</dbReference>
<name>A0ABY1UKP1_9APIC</name>
<reference evidence="5" key="1">
    <citation type="submission" date="2016-09" db="EMBL/GenBank/DDBJ databases">
        <authorList>
            <consortium name="Pathogen Informatics"/>
            <person name="Sun Q."/>
            <person name="Inoue M."/>
        </authorList>
    </citation>
    <scope>NUCLEOTIDE SEQUENCE</scope>
</reference>
<feature type="compositionally biased region" description="Polar residues" evidence="1">
    <location>
        <begin position="2249"/>
        <end position="2265"/>
    </location>
</feature>
<feature type="compositionally biased region" description="Polar residues" evidence="1">
    <location>
        <begin position="776"/>
        <end position="787"/>
    </location>
</feature>
<feature type="region of interest" description="Disordered" evidence="1">
    <location>
        <begin position="1459"/>
        <end position="1485"/>
    </location>
</feature>
<dbReference type="InterPro" id="IPR042202">
    <property type="entry name" value="Duffy-ag-bd_sf"/>
</dbReference>
<organism evidence="5 6">
    <name type="scientific">Plasmodium gaboni</name>
    <dbReference type="NCBI Taxonomy" id="647221"/>
    <lineage>
        <taxon>Eukaryota</taxon>
        <taxon>Sar</taxon>
        <taxon>Alveolata</taxon>
        <taxon>Apicomplexa</taxon>
        <taxon>Aconoidasida</taxon>
        <taxon>Haemosporida</taxon>
        <taxon>Plasmodiidae</taxon>
        <taxon>Plasmodium</taxon>
        <taxon>Plasmodium (Laverania)</taxon>
    </lineage>
</organism>
<dbReference type="Gene3D" id="1.10.1900.40">
    <property type="entry name" value="Acidic terminal segments, variant surface antigen of PfEMP1"/>
    <property type="match status" value="1"/>
</dbReference>
<dbReference type="Gene3D" id="1.20.58.830">
    <property type="match status" value="7"/>
</dbReference>
<dbReference type="InterPro" id="IPR044932">
    <property type="entry name" value="PfEMP1_ATS_sf"/>
</dbReference>
<accession>A0ABY1UKP1</accession>
<evidence type="ECO:0000313" key="5">
    <source>
        <dbReference type="EMBL" id="SOV12308.1"/>
    </source>
</evidence>
<dbReference type="InterPro" id="IPR008602">
    <property type="entry name" value="Duffy-antigen-binding"/>
</dbReference>
<feature type="region of interest" description="Disordered" evidence="1">
    <location>
        <begin position="2723"/>
        <end position="2742"/>
    </location>
</feature>
<feature type="compositionally biased region" description="Low complexity" evidence="1">
    <location>
        <begin position="3297"/>
        <end position="3311"/>
    </location>
</feature>
<feature type="domain" description="Duffy-antigen binding" evidence="2">
    <location>
        <begin position="2387"/>
        <end position="2563"/>
    </location>
</feature>
<feature type="compositionally biased region" description="Pro residues" evidence="1">
    <location>
        <begin position="3463"/>
        <end position="3472"/>
    </location>
</feature>
<dbReference type="EMBL" id="LT969429">
    <property type="protein sequence ID" value="SOV12308.1"/>
    <property type="molecule type" value="Genomic_DNA"/>
</dbReference>
<feature type="compositionally biased region" description="Gly residues" evidence="1">
    <location>
        <begin position="3280"/>
        <end position="3296"/>
    </location>
</feature>
<feature type="region of interest" description="Disordered" evidence="1">
    <location>
        <begin position="2685"/>
        <end position="2704"/>
    </location>
</feature>
<feature type="region of interest" description="Disordered" evidence="1">
    <location>
        <begin position="2246"/>
        <end position="2273"/>
    </location>
</feature>
<evidence type="ECO:0000259" key="2">
    <source>
        <dbReference type="Pfam" id="PF05424"/>
    </source>
</evidence>
<feature type="compositionally biased region" description="Basic and acidic residues" evidence="1">
    <location>
        <begin position="1459"/>
        <end position="1471"/>
    </location>
</feature>
<feature type="compositionally biased region" description="Basic residues" evidence="1">
    <location>
        <begin position="794"/>
        <end position="805"/>
    </location>
</feature>
<feature type="region of interest" description="Disordered" evidence="1">
    <location>
        <begin position="3394"/>
        <end position="3504"/>
    </location>
</feature>